<protein>
    <submittedName>
        <fullName evidence="1">Uncharacterized protein</fullName>
    </submittedName>
</protein>
<reference evidence="1 2" key="1">
    <citation type="journal article" date="2019" name="Sci. Rep.">
        <title>Orb-weaving spider Araneus ventricosus genome elucidates the spidroin gene catalogue.</title>
        <authorList>
            <person name="Kono N."/>
            <person name="Nakamura H."/>
            <person name="Ohtoshi R."/>
            <person name="Moran D.A.P."/>
            <person name="Shinohara A."/>
            <person name="Yoshida Y."/>
            <person name="Fujiwara M."/>
            <person name="Mori M."/>
            <person name="Tomita M."/>
            <person name="Arakawa K."/>
        </authorList>
    </citation>
    <scope>NUCLEOTIDE SEQUENCE [LARGE SCALE GENOMIC DNA]</scope>
</reference>
<proteinExistence type="predicted"/>
<gene>
    <name evidence="1" type="ORF">AVEN_266480_1</name>
</gene>
<dbReference type="Proteomes" id="UP000499080">
    <property type="component" value="Unassembled WGS sequence"/>
</dbReference>
<organism evidence="1 2">
    <name type="scientific">Araneus ventricosus</name>
    <name type="common">Orbweaver spider</name>
    <name type="synonym">Epeira ventricosa</name>
    <dbReference type="NCBI Taxonomy" id="182803"/>
    <lineage>
        <taxon>Eukaryota</taxon>
        <taxon>Metazoa</taxon>
        <taxon>Ecdysozoa</taxon>
        <taxon>Arthropoda</taxon>
        <taxon>Chelicerata</taxon>
        <taxon>Arachnida</taxon>
        <taxon>Araneae</taxon>
        <taxon>Araneomorphae</taxon>
        <taxon>Entelegynae</taxon>
        <taxon>Araneoidea</taxon>
        <taxon>Araneidae</taxon>
        <taxon>Araneus</taxon>
    </lineage>
</organism>
<accession>A0A4Y2DZE7</accession>
<sequence length="93" mass="11009">MEVDSYVPFTLPPDNDKIIKHLLEKEKVDDEHAQKKEVTRKEADELQTFLKFLKQRSSISAHHVMKLHCIRSAFLIQRQSCKQEDIRSYESSH</sequence>
<keyword evidence="2" id="KW-1185">Reference proteome</keyword>
<evidence type="ECO:0000313" key="2">
    <source>
        <dbReference type="Proteomes" id="UP000499080"/>
    </source>
</evidence>
<dbReference type="AlphaFoldDB" id="A0A4Y2DZE7"/>
<dbReference type="EMBL" id="BGPR01000474">
    <property type="protein sequence ID" value="GBM22121.1"/>
    <property type="molecule type" value="Genomic_DNA"/>
</dbReference>
<comment type="caution">
    <text evidence="1">The sequence shown here is derived from an EMBL/GenBank/DDBJ whole genome shotgun (WGS) entry which is preliminary data.</text>
</comment>
<evidence type="ECO:0000313" key="1">
    <source>
        <dbReference type="EMBL" id="GBM22121.1"/>
    </source>
</evidence>
<name>A0A4Y2DZE7_ARAVE</name>